<dbReference type="Gene3D" id="3.40.50.720">
    <property type="entry name" value="NAD(P)-binding Rossmann-like Domain"/>
    <property type="match status" value="1"/>
</dbReference>
<dbReference type="PANTHER" id="PTHR43708">
    <property type="entry name" value="CONSERVED EXPRESSED OXIDOREDUCTASE (EUROFUNG)"/>
    <property type="match status" value="1"/>
</dbReference>
<evidence type="ECO:0000259" key="3">
    <source>
        <dbReference type="Pfam" id="PF01408"/>
    </source>
</evidence>
<evidence type="ECO:0000256" key="1">
    <source>
        <dbReference type="ARBA" id="ARBA00010928"/>
    </source>
</evidence>
<gene>
    <name evidence="5" type="ORF">ACFPYJ_32865</name>
</gene>
<dbReference type="InterPro" id="IPR036291">
    <property type="entry name" value="NAD(P)-bd_dom_sf"/>
</dbReference>
<dbReference type="Pfam" id="PF02894">
    <property type="entry name" value="GFO_IDH_MocA_C"/>
    <property type="match status" value="1"/>
</dbReference>
<dbReference type="EMBL" id="JBHSOW010000137">
    <property type="protein sequence ID" value="MFC5653820.1"/>
    <property type="molecule type" value="Genomic_DNA"/>
</dbReference>
<proteinExistence type="inferred from homology"/>
<name>A0ABW0W6J4_9BACL</name>
<accession>A0ABW0W6J4</accession>
<dbReference type="SUPFAM" id="SSF55347">
    <property type="entry name" value="Glyceraldehyde-3-phosphate dehydrogenase-like, C-terminal domain"/>
    <property type="match status" value="1"/>
</dbReference>
<dbReference type="Proteomes" id="UP001596047">
    <property type="component" value="Unassembled WGS sequence"/>
</dbReference>
<sequence>MSEGTFQLDYLPVMSTRKDYGIGIIGSGFIIKECHLPAYREAGFRVVGIASRTKSNAESVASAFGIPKAYDSIQELLDDPSIDVVDIAVPPHIQPELIARAARAGKHILAQKPLAVTYQEAVETVNICREAGVQLLVNQNGRFDPAVMAANDLIGKGIIGKPVCATIELRYQPHWQEYQKQYERLMFLFMSIHHLDQFRYWFGTPDRLFATAIRDPQGEYLGEYSSSYILEYENGLMASAWDDGFTWDKEGFGVFYKIEGTEGVIRLNIGWPSGGPSQISYMSKRLDSRWHSPELAGSWFPGAFKYTMNEMFLTLSSGIESMITGMNNLETMAMMEACYASLQEKRSIPINEIIQSNASLARRESPWTLKMPLL</sequence>
<dbReference type="InterPro" id="IPR000683">
    <property type="entry name" value="Gfo/Idh/MocA-like_OxRdtase_N"/>
</dbReference>
<evidence type="ECO:0000313" key="5">
    <source>
        <dbReference type="EMBL" id="MFC5653820.1"/>
    </source>
</evidence>
<evidence type="ECO:0000313" key="6">
    <source>
        <dbReference type="Proteomes" id="UP001596047"/>
    </source>
</evidence>
<feature type="domain" description="Gfo/Idh/MocA-like oxidoreductase N-terminal" evidence="3">
    <location>
        <begin position="22"/>
        <end position="138"/>
    </location>
</feature>
<reference evidence="6" key="1">
    <citation type="journal article" date="2019" name="Int. J. Syst. Evol. Microbiol.">
        <title>The Global Catalogue of Microorganisms (GCM) 10K type strain sequencing project: providing services to taxonomists for standard genome sequencing and annotation.</title>
        <authorList>
            <consortium name="The Broad Institute Genomics Platform"/>
            <consortium name="The Broad Institute Genome Sequencing Center for Infectious Disease"/>
            <person name="Wu L."/>
            <person name="Ma J."/>
        </authorList>
    </citation>
    <scope>NUCLEOTIDE SEQUENCE [LARGE SCALE GENOMIC DNA]</scope>
    <source>
        <strain evidence="6">CGMCC 1.3240</strain>
    </source>
</reference>
<organism evidence="5 6">
    <name type="scientific">Paenibacillus solisilvae</name>
    <dbReference type="NCBI Taxonomy" id="2486751"/>
    <lineage>
        <taxon>Bacteria</taxon>
        <taxon>Bacillati</taxon>
        <taxon>Bacillota</taxon>
        <taxon>Bacilli</taxon>
        <taxon>Bacillales</taxon>
        <taxon>Paenibacillaceae</taxon>
        <taxon>Paenibacillus</taxon>
    </lineage>
</organism>
<keyword evidence="6" id="KW-1185">Reference proteome</keyword>
<feature type="domain" description="Gfo/Idh/MocA-like oxidoreductase C-terminal" evidence="4">
    <location>
        <begin position="153"/>
        <end position="349"/>
    </location>
</feature>
<evidence type="ECO:0000259" key="4">
    <source>
        <dbReference type="Pfam" id="PF02894"/>
    </source>
</evidence>
<dbReference type="PANTHER" id="PTHR43708:SF5">
    <property type="entry name" value="CONSERVED EXPRESSED OXIDOREDUCTASE (EUROFUNG)-RELATED"/>
    <property type="match status" value="1"/>
</dbReference>
<evidence type="ECO:0000256" key="2">
    <source>
        <dbReference type="ARBA" id="ARBA00023002"/>
    </source>
</evidence>
<keyword evidence="2" id="KW-0560">Oxidoreductase</keyword>
<comment type="caution">
    <text evidence="5">The sequence shown here is derived from an EMBL/GenBank/DDBJ whole genome shotgun (WGS) entry which is preliminary data.</text>
</comment>
<dbReference type="InterPro" id="IPR004104">
    <property type="entry name" value="Gfo/Idh/MocA-like_OxRdtase_C"/>
</dbReference>
<dbReference type="Pfam" id="PF01408">
    <property type="entry name" value="GFO_IDH_MocA"/>
    <property type="match status" value="1"/>
</dbReference>
<dbReference type="InterPro" id="IPR051317">
    <property type="entry name" value="Gfo/Idh/MocA_oxidoreduct"/>
</dbReference>
<protein>
    <submittedName>
        <fullName evidence="5">Gfo/Idh/MocA family protein</fullName>
    </submittedName>
</protein>
<dbReference type="SUPFAM" id="SSF51735">
    <property type="entry name" value="NAD(P)-binding Rossmann-fold domains"/>
    <property type="match status" value="1"/>
</dbReference>
<dbReference type="Gene3D" id="3.30.360.10">
    <property type="entry name" value="Dihydrodipicolinate Reductase, domain 2"/>
    <property type="match status" value="1"/>
</dbReference>
<dbReference type="RefSeq" id="WP_379192766.1">
    <property type="nucleotide sequence ID" value="NZ_JBHSOW010000137.1"/>
</dbReference>
<comment type="similarity">
    <text evidence="1">Belongs to the Gfo/Idh/MocA family.</text>
</comment>